<reference evidence="2" key="1">
    <citation type="submission" date="2022-11" db="UniProtKB">
        <authorList>
            <consortium name="WormBaseParasite"/>
        </authorList>
    </citation>
    <scope>IDENTIFICATION</scope>
</reference>
<sequence length="654" mass="74500">MSGNASTAVPTCQFQPDSMPYNEPPMDYANVGSSHFYPDFPKYNTWHPQQPNNYDLNQQHVMAQQSFTQNYPPPVYYNPRVHDVMMTQQQQFQCSYDFNNPSQVIPQRVDVYMERNDKVVNSDESWHQNDMNQTTQHHGDPCAQVVQVLQCYHQGGEEPEFVRKAIESLVKKLKDKQTELDALISAVTNGGKEQTSCVTIQRSLDGRLQVAGRKGVPHVVYARIWRWPNVNKNELQKMDICRIPNDHPDLICINPFHYERIVSSGYGNLDMNLNQRQSTTNMDYQGGLMLQNPTMNQQPVMPMDMPNIQRYPGDMNGALTNHMEPMPNEPQTYNPPTFPRGEIMNYQETRPSAPESFSNFFMYGPTQQPTCVITHNDDGTVTMTNSVLPSFSNDDNRDWKTSNGFGFGSHNENRMVLDRYNNIRQQIPEVIVQENDYDLSDWCSINYYELDTQIGETFNVSLAREDITIDGGTDPGGGRKGRFCLGALSNVHRTEASERARAGIGKGIKLIHHSNGSVVLECHALTGVFVRSNYLDFENNVIYNSTVHKFTKGATKKIFDLRWAYLEMREQTETAQRAYAKQAQAVAGNRPVANVVDRSVVGVDDLRRVCCTIAISFVKGWGAGYNRTSLKETPCWIELQLHRPLKCLNMLLQN</sequence>
<protein>
    <submittedName>
        <fullName evidence="2">Mothers against decapentaplegic homolog</fullName>
    </submittedName>
</protein>
<dbReference type="Proteomes" id="UP000887576">
    <property type="component" value="Unplaced"/>
</dbReference>
<organism evidence="1 2">
    <name type="scientific">Panagrolaimus sp. JU765</name>
    <dbReference type="NCBI Taxonomy" id="591449"/>
    <lineage>
        <taxon>Eukaryota</taxon>
        <taxon>Metazoa</taxon>
        <taxon>Ecdysozoa</taxon>
        <taxon>Nematoda</taxon>
        <taxon>Chromadorea</taxon>
        <taxon>Rhabditida</taxon>
        <taxon>Tylenchina</taxon>
        <taxon>Panagrolaimomorpha</taxon>
        <taxon>Panagrolaimoidea</taxon>
        <taxon>Panagrolaimidae</taxon>
        <taxon>Panagrolaimus</taxon>
    </lineage>
</organism>
<name>A0AC34QBC1_9BILA</name>
<accession>A0AC34QBC1</accession>
<dbReference type="WBParaSite" id="JU765_v2.g1452.t1">
    <property type="protein sequence ID" value="JU765_v2.g1452.t1"/>
    <property type="gene ID" value="JU765_v2.g1452"/>
</dbReference>
<evidence type="ECO:0000313" key="2">
    <source>
        <dbReference type="WBParaSite" id="JU765_v2.g1452.t1"/>
    </source>
</evidence>
<evidence type="ECO:0000313" key="1">
    <source>
        <dbReference type="Proteomes" id="UP000887576"/>
    </source>
</evidence>
<proteinExistence type="predicted"/>